<evidence type="ECO:0000313" key="3">
    <source>
        <dbReference type="Proteomes" id="UP000274131"/>
    </source>
</evidence>
<dbReference type="PANTHER" id="PTHR46895:SF5">
    <property type="entry name" value="G-PROTEIN COUPLED RECEPTORS FAMILY 1 PROFILE DOMAIN-CONTAINING PROTEIN"/>
    <property type="match status" value="1"/>
</dbReference>
<gene>
    <name evidence="2" type="ORF">EVEC_LOCUS12293</name>
</gene>
<keyword evidence="1" id="KW-0812">Transmembrane</keyword>
<keyword evidence="1" id="KW-1133">Transmembrane helix</keyword>
<proteinExistence type="predicted"/>
<reference evidence="2 3" key="2">
    <citation type="submission" date="2018-10" db="EMBL/GenBank/DDBJ databases">
        <authorList>
            <consortium name="Pathogen Informatics"/>
        </authorList>
    </citation>
    <scope>NUCLEOTIDE SEQUENCE [LARGE SCALE GENOMIC DNA]</scope>
</reference>
<feature type="transmembrane region" description="Helical" evidence="1">
    <location>
        <begin position="57"/>
        <end position="83"/>
    </location>
</feature>
<name>A0A0N4VQ47_ENTVE</name>
<dbReference type="AlphaFoldDB" id="A0A0N4VQ47"/>
<evidence type="ECO:0000313" key="2">
    <source>
        <dbReference type="EMBL" id="VDD97542.1"/>
    </source>
</evidence>
<evidence type="ECO:0000313" key="4">
    <source>
        <dbReference type="WBParaSite" id="EVEC_0001313901-mRNA-1"/>
    </source>
</evidence>
<protein>
    <submittedName>
        <fullName evidence="4">G_PROTEIN_RECEP_F1_2 domain-containing protein</fullName>
    </submittedName>
</protein>
<dbReference type="STRING" id="51028.A0A0N4VQ47"/>
<keyword evidence="3" id="KW-1185">Reference proteome</keyword>
<dbReference type="WBParaSite" id="EVEC_0001313901-mRNA-1">
    <property type="protein sequence ID" value="EVEC_0001313901-mRNA-1"/>
    <property type="gene ID" value="EVEC_0001313901"/>
</dbReference>
<evidence type="ECO:0000256" key="1">
    <source>
        <dbReference type="SAM" id="Phobius"/>
    </source>
</evidence>
<accession>A0A0N4VQ47</accession>
<dbReference type="PANTHER" id="PTHR46895">
    <property type="entry name" value="PROTEIN CBG20548-RELATED"/>
    <property type="match status" value="1"/>
</dbReference>
<dbReference type="Proteomes" id="UP000274131">
    <property type="component" value="Unassembled WGS sequence"/>
</dbReference>
<dbReference type="OrthoDB" id="10011262at2759"/>
<keyword evidence="1" id="KW-0472">Membrane</keyword>
<sequence>MAVNVGLVKISKQLVADELPQRFAVSNRLMLSVANDVLPDKCFPLEQLRFSGSNFEYFVFTVLFPPICFFGITGNILNLVVLLSKEIRSR</sequence>
<dbReference type="EMBL" id="UXUI01014052">
    <property type="protein sequence ID" value="VDD97542.1"/>
    <property type="molecule type" value="Genomic_DNA"/>
</dbReference>
<reference evidence="4" key="1">
    <citation type="submission" date="2017-02" db="UniProtKB">
        <authorList>
            <consortium name="WormBaseParasite"/>
        </authorList>
    </citation>
    <scope>IDENTIFICATION</scope>
</reference>
<organism evidence="4">
    <name type="scientific">Enterobius vermicularis</name>
    <name type="common">Human pinworm</name>
    <dbReference type="NCBI Taxonomy" id="51028"/>
    <lineage>
        <taxon>Eukaryota</taxon>
        <taxon>Metazoa</taxon>
        <taxon>Ecdysozoa</taxon>
        <taxon>Nematoda</taxon>
        <taxon>Chromadorea</taxon>
        <taxon>Rhabditida</taxon>
        <taxon>Spirurina</taxon>
        <taxon>Oxyuridomorpha</taxon>
        <taxon>Oxyuroidea</taxon>
        <taxon>Oxyuridae</taxon>
        <taxon>Enterobius</taxon>
    </lineage>
</organism>